<dbReference type="AlphaFoldDB" id="A0A6H1ZE75"/>
<evidence type="ECO:0000313" key="1">
    <source>
        <dbReference type="EMBL" id="QJA45490.1"/>
    </source>
</evidence>
<evidence type="ECO:0000313" key="2">
    <source>
        <dbReference type="EMBL" id="QJH94852.1"/>
    </source>
</evidence>
<dbReference type="EMBL" id="MT143991">
    <property type="protein sequence ID" value="QJA45490.1"/>
    <property type="molecule type" value="Genomic_DNA"/>
</dbReference>
<protein>
    <submittedName>
        <fullName evidence="1">Uncharacterized protein</fullName>
    </submittedName>
</protein>
<organism evidence="1">
    <name type="scientific">viral metagenome</name>
    <dbReference type="NCBI Taxonomy" id="1070528"/>
    <lineage>
        <taxon>unclassified sequences</taxon>
        <taxon>metagenomes</taxon>
        <taxon>organismal metagenomes</taxon>
    </lineage>
</organism>
<proteinExistence type="predicted"/>
<dbReference type="EMBL" id="MT144607">
    <property type="protein sequence ID" value="QJH94852.1"/>
    <property type="molecule type" value="Genomic_DNA"/>
</dbReference>
<sequence>MTDNIFARSWPEPSSYPLLNDNSALLDWALYELLPEAKEGVGAIEPEVLAIDDPATDEYEAEMNEHEWLTEKQVALLEEWLDTTYITRESARLVIADWREMRQLLLQGLDQGYLTYEAIREMRKATADD</sequence>
<reference evidence="1" key="1">
    <citation type="submission" date="2020-03" db="EMBL/GenBank/DDBJ databases">
        <title>The deep terrestrial virosphere.</title>
        <authorList>
            <person name="Holmfeldt K."/>
            <person name="Nilsson E."/>
            <person name="Simone D."/>
            <person name="Lopez-Fernandez M."/>
            <person name="Wu X."/>
            <person name="de Brujin I."/>
            <person name="Lundin D."/>
            <person name="Andersson A."/>
            <person name="Bertilsson S."/>
            <person name="Dopson M."/>
        </authorList>
    </citation>
    <scope>NUCLEOTIDE SEQUENCE</scope>
    <source>
        <strain evidence="1">TM448A00243</strain>
        <strain evidence="2">TM448B00304</strain>
    </source>
</reference>
<accession>A0A6H1ZE75</accession>
<name>A0A6H1ZE75_9ZZZZ</name>
<gene>
    <name evidence="1" type="ORF">TM448A00243_0039</name>
    <name evidence="2" type="ORF">TM448B00304_0031</name>
</gene>